<dbReference type="Gene3D" id="1.20.930.40">
    <property type="entry name" value="Transferrin receptor-like, dimerisation domain"/>
    <property type="match status" value="1"/>
</dbReference>
<keyword evidence="3" id="KW-0472">Membrane</keyword>
<dbReference type="OrthoDB" id="5841748at2759"/>
<dbReference type="PANTHER" id="PTHR10404:SF46">
    <property type="entry name" value="VACUOLAR PROTEIN SORTING-ASSOCIATED PROTEIN 70"/>
    <property type="match status" value="1"/>
</dbReference>
<dbReference type="AlphaFoldDB" id="A0A6A6HHA2"/>
<evidence type="ECO:0000313" key="8">
    <source>
        <dbReference type="Proteomes" id="UP000800092"/>
    </source>
</evidence>
<evidence type="ECO:0000259" key="5">
    <source>
        <dbReference type="Pfam" id="PF04253"/>
    </source>
</evidence>
<evidence type="ECO:0000256" key="2">
    <source>
        <dbReference type="SAM" id="MobiDB-lite"/>
    </source>
</evidence>
<keyword evidence="8" id="KW-1185">Reference proteome</keyword>
<dbReference type="Pfam" id="PF04389">
    <property type="entry name" value="Peptidase_M28"/>
    <property type="match status" value="1"/>
</dbReference>
<feature type="region of interest" description="Disordered" evidence="2">
    <location>
        <begin position="280"/>
        <end position="333"/>
    </location>
</feature>
<dbReference type="Pfam" id="PF02225">
    <property type="entry name" value="PA"/>
    <property type="match status" value="1"/>
</dbReference>
<evidence type="ECO:0000256" key="3">
    <source>
        <dbReference type="SAM" id="Phobius"/>
    </source>
</evidence>
<dbReference type="EMBL" id="ML991781">
    <property type="protein sequence ID" value="KAF2237272.1"/>
    <property type="molecule type" value="Genomic_DNA"/>
</dbReference>
<dbReference type="SUPFAM" id="SSF52025">
    <property type="entry name" value="PA domain"/>
    <property type="match status" value="1"/>
</dbReference>
<feature type="transmembrane region" description="Helical" evidence="3">
    <location>
        <begin position="30"/>
        <end position="54"/>
    </location>
</feature>
<dbReference type="Proteomes" id="UP000800092">
    <property type="component" value="Unassembled WGS sequence"/>
</dbReference>
<dbReference type="InterPro" id="IPR007365">
    <property type="entry name" value="TFR-like_dimer_dom"/>
</dbReference>
<accession>A0A6A6HHA2</accession>
<comment type="similarity">
    <text evidence="1">Belongs to the peptidase M28 family. M28B subfamily.</text>
</comment>
<dbReference type="SUPFAM" id="SSF47672">
    <property type="entry name" value="Transferrin receptor-like dimerisation domain"/>
    <property type="match status" value="1"/>
</dbReference>
<dbReference type="FunFam" id="3.50.30.30:FF:000008">
    <property type="entry name" value="Glutamate carboxypeptidase 2"/>
    <property type="match status" value="1"/>
</dbReference>
<dbReference type="FunFam" id="3.40.630.10:FF:000101">
    <property type="entry name" value="N-acetylated alpha-linked acidic dipeptidase like 1"/>
    <property type="match status" value="1"/>
</dbReference>
<dbReference type="CDD" id="cd08022">
    <property type="entry name" value="M28_PSMA_like"/>
    <property type="match status" value="1"/>
</dbReference>
<reference evidence="7" key="1">
    <citation type="journal article" date="2020" name="Stud. Mycol.">
        <title>101 Dothideomycetes genomes: a test case for predicting lifestyles and emergence of pathogens.</title>
        <authorList>
            <person name="Haridas S."/>
            <person name="Albert R."/>
            <person name="Binder M."/>
            <person name="Bloem J."/>
            <person name="Labutti K."/>
            <person name="Salamov A."/>
            <person name="Andreopoulos B."/>
            <person name="Baker S."/>
            <person name="Barry K."/>
            <person name="Bills G."/>
            <person name="Bluhm B."/>
            <person name="Cannon C."/>
            <person name="Castanera R."/>
            <person name="Culley D."/>
            <person name="Daum C."/>
            <person name="Ezra D."/>
            <person name="Gonzalez J."/>
            <person name="Henrissat B."/>
            <person name="Kuo A."/>
            <person name="Liang C."/>
            <person name="Lipzen A."/>
            <person name="Lutzoni F."/>
            <person name="Magnuson J."/>
            <person name="Mondo S."/>
            <person name="Nolan M."/>
            <person name="Ohm R."/>
            <person name="Pangilinan J."/>
            <person name="Park H.-J."/>
            <person name="Ramirez L."/>
            <person name="Alfaro M."/>
            <person name="Sun H."/>
            <person name="Tritt A."/>
            <person name="Yoshinaga Y."/>
            <person name="Zwiers L.-H."/>
            <person name="Turgeon B."/>
            <person name="Goodwin S."/>
            <person name="Spatafora J."/>
            <person name="Crous P."/>
            <person name="Grigoriev I."/>
        </authorList>
    </citation>
    <scope>NUCLEOTIDE SEQUENCE</scope>
    <source>
        <strain evidence="7">Tuck. ex Michener</strain>
    </source>
</reference>
<feature type="domain" description="PA" evidence="4">
    <location>
        <begin position="220"/>
        <end position="298"/>
    </location>
</feature>
<dbReference type="Gene3D" id="3.40.630.10">
    <property type="entry name" value="Zn peptidases"/>
    <property type="match status" value="1"/>
</dbReference>
<dbReference type="InterPro" id="IPR039373">
    <property type="entry name" value="Peptidase_M28B"/>
</dbReference>
<sequence length="802" mass="88158">MSANERTPLIAVVHVAPPRQRYPHQTLRRFCTIALTTIPIAVIIAILVLFFLGFGADDFFDEHPHRRPQAPYPPPSISLSDISGTSTGLSYEDLQQILLDTPQEKKIREWSQYYTAGPHLAGQNRSLATWTQELWQGFGIADSRVVAYDTYLNYPLGHRLALLEKGKETAEDPPNTPKTSDEWTVKFEATLEEDVLDEDSSTGLPDRIPTFHGYSANGNVTAPYVFVNYGTYQDFEDLQKAGIPLEGKIALAKYGAIFRGLKLKRASEFGMIGAVLYSDPGDDGEVTEKNGYKSYPEGPARHPSSVQRGSTQFLSVAPGDPTTPGYPSKPGVPRQPVDGAIPSIPSLPISYQEALPLLEALNGHGPNASSFPSHWQTGGLDYKGINYNIGPSPDGLVLNLVNEQNYTITPQWDVIGIINGTSQDEVVIMGNHRDAWIAGGAGDPNSGSAALNEVARSFGVALKKGWKPRRTIVLASWDGEEYGLIGSTEWVEEYLAWLNASAVAYLNVDVGTRGPEFDVAAAPLLNRAIIETTKLVQSPNQTIANQSVYDIWLSRKPASIPPMNSSTPRIRTMGSGSDFTAFQDHAGIPCVDLGFSANSESAVYHYHSNYDSFYWMDKYGDPGWHYHVTAAKIWGLLAVKLAEEPLISFSAEDYATGLDLYLDQVQAKADDLNVEFSFEQLRSAISKLYEASSKLDAIAASLSSELARDDIPLFQRTSLLRKAKKVNKKYQYLERAFLYPDGLDSRPWFKHVVFAPGLWTGYAGATYPGLVEALDAGNSTNAKRWESIITDLVNDATRLVQA</sequence>
<dbReference type="CDD" id="cd02121">
    <property type="entry name" value="PA_GCPII_like"/>
    <property type="match status" value="1"/>
</dbReference>
<keyword evidence="3" id="KW-0812">Transmembrane</keyword>
<dbReference type="PANTHER" id="PTHR10404">
    <property type="entry name" value="N-ACETYLATED-ALPHA-LINKED ACIDIC DIPEPTIDASE"/>
    <property type="match status" value="1"/>
</dbReference>
<feature type="domain" description="Transferrin receptor-like dimerisation" evidence="5">
    <location>
        <begin position="676"/>
        <end position="799"/>
    </location>
</feature>
<dbReference type="Gene3D" id="3.50.30.30">
    <property type="match status" value="1"/>
</dbReference>
<protein>
    <submittedName>
        <fullName evidence="7">Zn-dependent exopeptidase</fullName>
    </submittedName>
</protein>
<name>A0A6A6HHA2_VIRVR</name>
<dbReference type="InterPro" id="IPR007484">
    <property type="entry name" value="Peptidase_M28"/>
</dbReference>
<feature type="domain" description="Peptidase M28" evidence="6">
    <location>
        <begin position="414"/>
        <end position="613"/>
    </location>
</feature>
<evidence type="ECO:0000259" key="4">
    <source>
        <dbReference type="Pfam" id="PF02225"/>
    </source>
</evidence>
<dbReference type="InterPro" id="IPR036757">
    <property type="entry name" value="TFR-like_dimer_dom_sf"/>
</dbReference>
<dbReference type="Pfam" id="PF04253">
    <property type="entry name" value="TFR_dimer"/>
    <property type="match status" value="1"/>
</dbReference>
<dbReference type="SUPFAM" id="SSF53187">
    <property type="entry name" value="Zn-dependent exopeptidases"/>
    <property type="match status" value="1"/>
</dbReference>
<evidence type="ECO:0000313" key="7">
    <source>
        <dbReference type="EMBL" id="KAF2237272.1"/>
    </source>
</evidence>
<dbReference type="InterPro" id="IPR046450">
    <property type="entry name" value="PA_dom_sf"/>
</dbReference>
<proteinExistence type="inferred from homology"/>
<evidence type="ECO:0000259" key="6">
    <source>
        <dbReference type="Pfam" id="PF04389"/>
    </source>
</evidence>
<keyword evidence="3" id="KW-1133">Transmembrane helix</keyword>
<organism evidence="7 8">
    <name type="scientific">Viridothelium virens</name>
    <name type="common">Speckled blister lichen</name>
    <name type="synonym">Trypethelium virens</name>
    <dbReference type="NCBI Taxonomy" id="1048519"/>
    <lineage>
        <taxon>Eukaryota</taxon>
        <taxon>Fungi</taxon>
        <taxon>Dikarya</taxon>
        <taxon>Ascomycota</taxon>
        <taxon>Pezizomycotina</taxon>
        <taxon>Dothideomycetes</taxon>
        <taxon>Dothideomycetes incertae sedis</taxon>
        <taxon>Trypetheliales</taxon>
        <taxon>Trypetheliaceae</taxon>
        <taxon>Viridothelium</taxon>
    </lineage>
</organism>
<gene>
    <name evidence="7" type="ORF">EV356DRAFT_442147</name>
</gene>
<dbReference type="GO" id="GO:0004180">
    <property type="term" value="F:carboxypeptidase activity"/>
    <property type="evidence" value="ECO:0007669"/>
    <property type="project" value="TreeGrafter"/>
</dbReference>
<evidence type="ECO:0000256" key="1">
    <source>
        <dbReference type="ARBA" id="ARBA00005634"/>
    </source>
</evidence>
<feature type="compositionally biased region" description="Polar residues" evidence="2">
    <location>
        <begin position="304"/>
        <end position="314"/>
    </location>
</feature>
<dbReference type="InterPro" id="IPR003137">
    <property type="entry name" value="PA_domain"/>
</dbReference>